<gene>
    <name evidence="2" type="ORF">E2493_01250</name>
</gene>
<dbReference type="Gene3D" id="3.40.50.2000">
    <property type="entry name" value="Glycogen Phosphorylase B"/>
    <property type="match status" value="2"/>
</dbReference>
<comment type="caution">
    <text evidence="2">The sequence shown here is derived from an EMBL/GenBank/DDBJ whole genome shotgun (WGS) entry which is preliminary data.</text>
</comment>
<dbReference type="CDD" id="cd03808">
    <property type="entry name" value="GT4_CapM-like"/>
    <property type="match status" value="1"/>
</dbReference>
<keyword evidence="3" id="KW-1185">Reference proteome</keyword>
<accession>A0A4Y8ZWR0</accession>
<dbReference type="OrthoDB" id="9790710at2"/>
<dbReference type="InterPro" id="IPR028098">
    <property type="entry name" value="Glyco_trans_4-like_N"/>
</dbReference>
<feature type="domain" description="Glycosyltransferase subfamily 4-like N-terminal" evidence="1">
    <location>
        <begin position="22"/>
        <end position="171"/>
    </location>
</feature>
<dbReference type="GO" id="GO:0016757">
    <property type="term" value="F:glycosyltransferase activity"/>
    <property type="evidence" value="ECO:0007669"/>
    <property type="project" value="TreeGrafter"/>
</dbReference>
<dbReference type="RefSeq" id="WP_135082927.1">
    <property type="nucleotide sequence ID" value="NZ_SPDV01000002.1"/>
</dbReference>
<sequence length="372" mass="40680">MTQKTVLISINAAWNIVNFRGALIRGLLDDGYRLLALAPPDAYAHRLAEMGVEYHPIAMDKKGISPTRDLALLARYRAELKRLRPDVFLGFTAKPNVYGSLAAQSLGIRVINNVSGLGTAFIRKTWLTSVVSALYRLAFRRSSTVFFQNEEDLSLFLEERIVSPGKAMLLPGSGVDLARFSPQVPAARGRPSFLLVARLLRDKGVVEFVEAARTLRGELPDWRFQLLGFLDAENRTAVSRAEVTAWQEEGVIDYLEHADDVRPFLAAAESVVLPSYREGMPRSLLEAAAMGKPLIATDVPGCRHVVDDGVNGFLCAPEDAASLAAAMRKMAGLSAAERARLGKAARAKAEVEFDERKVVQLYRAAISAAVNS</sequence>
<dbReference type="PANTHER" id="PTHR12526">
    <property type="entry name" value="GLYCOSYLTRANSFERASE"/>
    <property type="match status" value="1"/>
</dbReference>
<evidence type="ECO:0000313" key="3">
    <source>
        <dbReference type="Proteomes" id="UP000298213"/>
    </source>
</evidence>
<dbReference type="Pfam" id="PF13579">
    <property type="entry name" value="Glyco_trans_4_4"/>
    <property type="match status" value="1"/>
</dbReference>
<name>A0A4Y8ZWR0_9SPHN</name>
<protein>
    <submittedName>
        <fullName evidence="2">Glycosyltransferase family 1 protein</fullName>
    </submittedName>
</protein>
<proteinExistence type="predicted"/>
<evidence type="ECO:0000313" key="2">
    <source>
        <dbReference type="EMBL" id="TFI59907.1"/>
    </source>
</evidence>
<dbReference type="Pfam" id="PF13692">
    <property type="entry name" value="Glyco_trans_1_4"/>
    <property type="match status" value="1"/>
</dbReference>
<dbReference type="Proteomes" id="UP000298213">
    <property type="component" value="Unassembled WGS sequence"/>
</dbReference>
<dbReference type="SUPFAM" id="SSF53756">
    <property type="entry name" value="UDP-Glycosyltransferase/glycogen phosphorylase"/>
    <property type="match status" value="1"/>
</dbReference>
<dbReference type="EMBL" id="SPDV01000002">
    <property type="protein sequence ID" value="TFI59907.1"/>
    <property type="molecule type" value="Genomic_DNA"/>
</dbReference>
<reference evidence="2 3" key="1">
    <citation type="submission" date="2019-03" db="EMBL/GenBank/DDBJ databases">
        <title>Genome sequence of Sphingomonas sp. 17J27-24.</title>
        <authorList>
            <person name="Kim M."/>
            <person name="Maeng S."/>
            <person name="Sathiyaraj S."/>
        </authorList>
    </citation>
    <scope>NUCLEOTIDE SEQUENCE [LARGE SCALE GENOMIC DNA]</scope>
    <source>
        <strain evidence="2 3">17J27-24</strain>
    </source>
</reference>
<evidence type="ECO:0000259" key="1">
    <source>
        <dbReference type="Pfam" id="PF13579"/>
    </source>
</evidence>
<organism evidence="2 3">
    <name type="scientific">Sphingomonas parva</name>
    <dbReference type="NCBI Taxonomy" id="2555898"/>
    <lineage>
        <taxon>Bacteria</taxon>
        <taxon>Pseudomonadati</taxon>
        <taxon>Pseudomonadota</taxon>
        <taxon>Alphaproteobacteria</taxon>
        <taxon>Sphingomonadales</taxon>
        <taxon>Sphingomonadaceae</taxon>
        <taxon>Sphingomonas</taxon>
    </lineage>
</organism>
<keyword evidence="2" id="KW-0808">Transferase</keyword>
<dbReference type="AlphaFoldDB" id="A0A4Y8ZWR0"/>
<dbReference type="PANTHER" id="PTHR12526:SF638">
    <property type="entry name" value="SPORE COAT PROTEIN SA"/>
    <property type="match status" value="1"/>
</dbReference>